<evidence type="ECO:0000256" key="9">
    <source>
        <dbReference type="ARBA" id="ARBA00022763"/>
    </source>
</evidence>
<dbReference type="EC" id="2.7.7.7" evidence="15"/>
<keyword evidence="4 15" id="KW-0963">Cytoplasm</keyword>
<keyword evidence="5 15" id="KW-0808">Transferase</keyword>
<dbReference type="InterPro" id="IPR043502">
    <property type="entry name" value="DNA/RNA_pol_sf"/>
</dbReference>
<dbReference type="Pfam" id="PF21999">
    <property type="entry name" value="IMS_HHH_1"/>
    <property type="match status" value="1"/>
</dbReference>
<evidence type="ECO:0000256" key="6">
    <source>
        <dbReference type="ARBA" id="ARBA00022695"/>
    </source>
</evidence>
<evidence type="ECO:0000256" key="12">
    <source>
        <dbReference type="ARBA" id="ARBA00023125"/>
    </source>
</evidence>
<comment type="subunit">
    <text evidence="15">Monomer.</text>
</comment>
<feature type="active site" evidence="15">
    <location>
        <position position="104"/>
    </location>
</feature>
<feature type="domain" description="UmuC" evidence="16">
    <location>
        <begin position="5"/>
        <end position="182"/>
    </location>
</feature>
<comment type="similarity">
    <text evidence="2 15">Belongs to the DNA polymerase type-Y family.</text>
</comment>
<dbReference type="PANTHER" id="PTHR11076">
    <property type="entry name" value="DNA REPAIR POLYMERASE UMUC / TRANSFERASE FAMILY MEMBER"/>
    <property type="match status" value="1"/>
</dbReference>
<dbReference type="InterPro" id="IPR036775">
    <property type="entry name" value="DNA_pol_Y-fam_lit_finger_sf"/>
</dbReference>
<evidence type="ECO:0000256" key="7">
    <source>
        <dbReference type="ARBA" id="ARBA00022705"/>
    </source>
</evidence>
<feature type="binding site" evidence="15">
    <location>
        <position position="9"/>
    </location>
    <ligand>
        <name>Mg(2+)</name>
        <dbReference type="ChEBI" id="CHEBI:18420"/>
    </ligand>
</feature>
<evidence type="ECO:0000259" key="16">
    <source>
        <dbReference type="PROSITE" id="PS50173"/>
    </source>
</evidence>
<dbReference type="RefSeq" id="WP_210060259.1">
    <property type="nucleotide sequence ID" value="NZ_JAGGLJ010000003.1"/>
</dbReference>
<evidence type="ECO:0000256" key="2">
    <source>
        <dbReference type="ARBA" id="ARBA00010945"/>
    </source>
</evidence>
<dbReference type="NCBIfam" id="NF010731">
    <property type="entry name" value="PRK14133.1"/>
    <property type="match status" value="1"/>
</dbReference>
<evidence type="ECO:0000256" key="8">
    <source>
        <dbReference type="ARBA" id="ARBA00022723"/>
    </source>
</evidence>
<dbReference type="Gene3D" id="1.10.150.20">
    <property type="entry name" value="5' to 3' exonuclease, C-terminal subdomain"/>
    <property type="match status" value="1"/>
</dbReference>
<comment type="caution">
    <text evidence="17">The sequence shown here is derived from an EMBL/GenBank/DDBJ whole genome shotgun (WGS) entry which is preliminary data.</text>
</comment>
<dbReference type="GO" id="GO:0003887">
    <property type="term" value="F:DNA-directed DNA polymerase activity"/>
    <property type="evidence" value="ECO:0007669"/>
    <property type="project" value="UniProtKB-EC"/>
</dbReference>
<keyword evidence="8 15" id="KW-0479">Metal-binding</keyword>
<accession>A0ABS4KB05</accession>
<keyword evidence="18" id="KW-1185">Reference proteome</keyword>
<dbReference type="CDD" id="cd03586">
    <property type="entry name" value="PolY_Pol_IV_kappa"/>
    <property type="match status" value="1"/>
</dbReference>
<keyword evidence="3 15" id="KW-0515">Mutator protein</keyword>
<name>A0ABS4KB05_9FIRM</name>
<dbReference type="SUPFAM" id="SSF56672">
    <property type="entry name" value="DNA/RNA polymerases"/>
    <property type="match status" value="1"/>
</dbReference>
<evidence type="ECO:0000256" key="10">
    <source>
        <dbReference type="ARBA" id="ARBA00022842"/>
    </source>
</evidence>
<dbReference type="Proteomes" id="UP001519306">
    <property type="component" value="Unassembled WGS sequence"/>
</dbReference>
<sequence length="346" mass="39915">MENNIIHVDIDAFYASVEELDNKDLKNHPVVVGGLSDSSIVTTANYEARKYGIHSAMPIFMAKNLCSDLIVVPIRRNRYLEKSKEVFNILSKYSENIEKVSIDECYLDISKNKEDSVDIVKSIMKEVKEKTGLSVSVGLSYNKFLAKVASDWNKPQGMKIISIEDIPNILLDLDITKVHGIGRKSEKRFRNIGINTVEDLYQLSEEFLVDNFGKMGHELYERIRGVDNRKVTPYRERKSIGVERTFKSTRDKEILHNYIERFSRELSKDLKNKNLGFNTLTIKIKDSDFESRTRSKTLKQTIISYEDIYRLSLELFSEVYKNESLRLIGITASNLVDLNMIQLSFI</sequence>
<evidence type="ECO:0000256" key="15">
    <source>
        <dbReference type="HAMAP-Rule" id="MF_01113"/>
    </source>
</evidence>
<evidence type="ECO:0000256" key="1">
    <source>
        <dbReference type="ARBA" id="ARBA00004496"/>
    </source>
</evidence>
<feature type="binding site" evidence="15">
    <location>
        <position position="103"/>
    </location>
    <ligand>
        <name>Mg(2+)</name>
        <dbReference type="ChEBI" id="CHEBI:18420"/>
    </ligand>
</feature>
<dbReference type="Gene3D" id="3.30.70.270">
    <property type="match status" value="1"/>
</dbReference>
<dbReference type="Pfam" id="PF00817">
    <property type="entry name" value="IMS"/>
    <property type="match status" value="1"/>
</dbReference>
<dbReference type="PANTHER" id="PTHR11076:SF33">
    <property type="entry name" value="DNA POLYMERASE KAPPA"/>
    <property type="match status" value="1"/>
</dbReference>
<evidence type="ECO:0000256" key="3">
    <source>
        <dbReference type="ARBA" id="ARBA00022457"/>
    </source>
</evidence>
<comment type="catalytic activity">
    <reaction evidence="14 15">
        <text>DNA(n) + a 2'-deoxyribonucleoside 5'-triphosphate = DNA(n+1) + diphosphate</text>
        <dbReference type="Rhea" id="RHEA:22508"/>
        <dbReference type="Rhea" id="RHEA-COMP:17339"/>
        <dbReference type="Rhea" id="RHEA-COMP:17340"/>
        <dbReference type="ChEBI" id="CHEBI:33019"/>
        <dbReference type="ChEBI" id="CHEBI:61560"/>
        <dbReference type="ChEBI" id="CHEBI:173112"/>
        <dbReference type="EC" id="2.7.7.7"/>
    </reaction>
</comment>
<proteinExistence type="inferred from homology"/>
<dbReference type="Pfam" id="PF11799">
    <property type="entry name" value="IMS_C"/>
    <property type="match status" value="1"/>
</dbReference>
<gene>
    <name evidence="15" type="primary">dinB</name>
    <name evidence="17" type="ORF">J2Z71_000478</name>
</gene>
<keyword evidence="6 15" id="KW-0548">Nucleotidyltransferase</keyword>
<keyword evidence="10 15" id="KW-0460">Magnesium</keyword>
<dbReference type="SUPFAM" id="SSF100879">
    <property type="entry name" value="Lesion bypass DNA polymerase (Y-family), little finger domain"/>
    <property type="match status" value="1"/>
</dbReference>
<evidence type="ECO:0000256" key="13">
    <source>
        <dbReference type="ARBA" id="ARBA00023204"/>
    </source>
</evidence>
<evidence type="ECO:0000256" key="11">
    <source>
        <dbReference type="ARBA" id="ARBA00022932"/>
    </source>
</evidence>
<evidence type="ECO:0000256" key="4">
    <source>
        <dbReference type="ARBA" id="ARBA00022490"/>
    </source>
</evidence>
<keyword evidence="11 15" id="KW-0239">DNA-directed DNA polymerase</keyword>
<dbReference type="Gene3D" id="3.30.1490.100">
    <property type="entry name" value="DNA polymerase, Y-family, little finger domain"/>
    <property type="match status" value="1"/>
</dbReference>
<dbReference type="EMBL" id="JAGGLJ010000003">
    <property type="protein sequence ID" value="MBP2024955.1"/>
    <property type="molecule type" value="Genomic_DNA"/>
</dbReference>
<reference evidence="17 18" key="1">
    <citation type="submission" date="2021-03" db="EMBL/GenBank/DDBJ databases">
        <title>Genomic Encyclopedia of Type Strains, Phase IV (KMG-IV): sequencing the most valuable type-strain genomes for metagenomic binning, comparative biology and taxonomic classification.</title>
        <authorList>
            <person name="Goeker M."/>
        </authorList>
    </citation>
    <scope>NUCLEOTIDE SEQUENCE [LARGE SCALE GENOMIC DNA]</scope>
    <source>
        <strain evidence="17 18">DSM 27563</strain>
    </source>
</reference>
<dbReference type="InterPro" id="IPR022880">
    <property type="entry name" value="DNApol_IV"/>
</dbReference>
<keyword evidence="9 15" id="KW-0227">DNA damage</keyword>
<evidence type="ECO:0000256" key="5">
    <source>
        <dbReference type="ARBA" id="ARBA00022679"/>
    </source>
</evidence>
<organism evidence="17 18">
    <name type="scientific">Peptoniphilus stercorisuis</name>
    <dbReference type="NCBI Taxonomy" id="1436965"/>
    <lineage>
        <taxon>Bacteria</taxon>
        <taxon>Bacillati</taxon>
        <taxon>Bacillota</taxon>
        <taxon>Tissierellia</taxon>
        <taxon>Tissierellales</taxon>
        <taxon>Peptoniphilaceae</taxon>
        <taxon>Peptoniphilus</taxon>
    </lineage>
</organism>
<protein>
    <recommendedName>
        <fullName evidence="15">DNA polymerase IV</fullName>
        <shortName evidence="15">Pol IV</shortName>
        <ecNumber evidence="15">2.7.7.7</ecNumber>
    </recommendedName>
</protein>
<evidence type="ECO:0000313" key="17">
    <source>
        <dbReference type="EMBL" id="MBP2024955.1"/>
    </source>
</evidence>
<dbReference type="PROSITE" id="PS50173">
    <property type="entry name" value="UMUC"/>
    <property type="match status" value="1"/>
</dbReference>
<dbReference type="InterPro" id="IPR043128">
    <property type="entry name" value="Rev_trsase/Diguanyl_cyclase"/>
</dbReference>
<feature type="site" description="Substrate discrimination" evidence="15">
    <location>
        <position position="14"/>
    </location>
</feature>
<dbReference type="HAMAP" id="MF_01113">
    <property type="entry name" value="DNApol_IV"/>
    <property type="match status" value="1"/>
</dbReference>
<comment type="function">
    <text evidence="15">Poorly processive, error-prone DNA polymerase involved in untargeted mutagenesis. Copies undamaged DNA at stalled replication forks, which arise in vivo from mismatched or misaligned primer ends. These misaligned primers can be extended by PolIV. Exhibits no 3'-5' exonuclease (proofreading) activity. May be involved in translesional synthesis, in conjunction with the beta clamp from PolIII.</text>
</comment>
<comment type="subcellular location">
    <subcellularLocation>
        <location evidence="1 15">Cytoplasm</location>
    </subcellularLocation>
</comment>
<keyword evidence="12 15" id="KW-0238">DNA-binding</keyword>
<evidence type="ECO:0000256" key="14">
    <source>
        <dbReference type="ARBA" id="ARBA00049244"/>
    </source>
</evidence>
<comment type="cofactor">
    <cofactor evidence="15">
        <name>Mg(2+)</name>
        <dbReference type="ChEBI" id="CHEBI:18420"/>
    </cofactor>
    <text evidence="15">Binds 2 magnesium ions per subunit.</text>
</comment>
<dbReference type="NCBIfam" id="NF002677">
    <property type="entry name" value="PRK02406.1"/>
    <property type="match status" value="1"/>
</dbReference>
<keyword evidence="13 15" id="KW-0234">DNA repair</keyword>
<dbReference type="InterPro" id="IPR053848">
    <property type="entry name" value="IMS_HHH_1"/>
</dbReference>
<dbReference type="InterPro" id="IPR001126">
    <property type="entry name" value="UmuC"/>
</dbReference>
<dbReference type="Gene3D" id="3.40.1170.60">
    <property type="match status" value="1"/>
</dbReference>
<evidence type="ECO:0000313" key="18">
    <source>
        <dbReference type="Proteomes" id="UP001519306"/>
    </source>
</evidence>
<keyword evidence="7 15" id="KW-0235">DNA replication</keyword>
<dbReference type="InterPro" id="IPR050116">
    <property type="entry name" value="DNA_polymerase-Y"/>
</dbReference>
<dbReference type="InterPro" id="IPR017961">
    <property type="entry name" value="DNA_pol_Y-fam_little_finger"/>
</dbReference>